<reference evidence="1" key="1">
    <citation type="submission" date="2021-06" db="EMBL/GenBank/DDBJ databases">
        <authorList>
            <person name="Kallberg Y."/>
            <person name="Tangrot J."/>
            <person name="Rosling A."/>
        </authorList>
    </citation>
    <scope>NUCLEOTIDE SEQUENCE</scope>
    <source>
        <strain evidence="1">28 12/20/2015</strain>
    </source>
</reference>
<feature type="non-terminal residue" evidence="1">
    <location>
        <position position="84"/>
    </location>
</feature>
<feature type="non-terminal residue" evidence="1">
    <location>
        <position position="1"/>
    </location>
</feature>
<keyword evidence="2" id="KW-1185">Reference proteome</keyword>
<dbReference type="Proteomes" id="UP000789366">
    <property type="component" value="Unassembled WGS sequence"/>
</dbReference>
<sequence>DRFDPSLRKLPENIIEEIRFLMVIAKADATMQYRIIREKYKVRIFRQDLYNAIDKFRRDLAPGEEDAGMLLRRLHDRKIEDPRW</sequence>
<protein>
    <submittedName>
        <fullName evidence="1">14280_t:CDS:1</fullName>
    </submittedName>
</protein>
<proteinExistence type="predicted"/>
<organism evidence="1 2">
    <name type="scientific">Cetraspora pellucida</name>
    <dbReference type="NCBI Taxonomy" id="1433469"/>
    <lineage>
        <taxon>Eukaryota</taxon>
        <taxon>Fungi</taxon>
        <taxon>Fungi incertae sedis</taxon>
        <taxon>Mucoromycota</taxon>
        <taxon>Glomeromycotina</taxon>
        <taxon>Glomeromycetes</taxon>
        <taxon>Diversisporales</taxon>
        <taxon>Gigasporaceae</taxon>
        <taxon>Cetraspora</taxon>
    </lineage>
</organism>
<comment type="caution">
    <text evidence="1">The sequence shown here is derived from an EMBL/GenBank/DDBJ whole genome shotgun (WGS) entry which is preliminary data.</text>
</comment>
<name>A0ACA9Q7S3_9GLOM</name>
<evidence type="ECO:0000313" key="1">
    <source>
        <dbReference type="EMBL" id="CAG8737804.1"/>
    </source>
</evidence>
<gene>
    <name evidence="1" type="ORF">SPELUC_LOCUS13577</name>
</gene>
<evidence type="ECO:0000313" key="2">
    <source>
        <dbReference type="Proteomes" id="UP000789366"/>
    </source>
</evidence>
<accession>A0ACA9Q7S3</accession>
<dbReference type="EMBL" id="CAJVPW010036462">
    <property type="protein sequence ID" value="CAG8737804.1"/>
    <property type="molecule type" value="Genomic_DNA"/>
</dbReference>